<dbReference type="AlphaFoldDB" id="A0A3L8Q0N9"/>
<comment type="caution">
    <text evidence="1">The sequence shown here is derived from an EMBL/GenBank/DDBJ whole genome shotgun (WGS) entry which is preliminary data.</text>
</comment>
<gene>
    <name evidence="1" type="ORF">D5018_03990</name>
</gene>
<evidence type="ECO:0000313" key="1">
    <source>
        <dbReference type="EMBL" id="RLV61010.1"/>
    </source>
</evidence>
<organism evidence="1 2">
    <name type="scientific">Parashewanella curva</name>
    <dbReference type="NCBI Taxonomy" id="2338552"/>
    <lineage>
        <taxon>Bacteria</taxon>
        <taxon>Pseudomonadati</taxon>
        <taxon>Pseudomonadota</taxon>
        <taxon>Gammaproteobacteria</taxon>
        <taxon>Alteromonadales</taxon>
        <taxon>Shewanellaceae</taxon>
        <taxon>Parashewanella</taxon>
    </lineage>
</organism>
<reference evidence="1 2" key="1">
    <citation type="submission" date="2018-09" db="EMBL/GenBank/DDBJ databases">
        <title>Phylogeny of the Shewanellaceae, and recommendation for two new genera, Pseudoshewanella and Parashewanella.</title>
        <authorList>
            <person name="Wang G."/>
        </authorList>
    </citation>
    <scope>NUCLEOTIDE SEQUENCE [LARGE SCALE GENOMIC DNA]</scope>
    <source>
        <strain evidence="1 2">C51</strain>
    </source>
</reference>
<name>A0A3L8Q0N9_9GAMM</name>
<dbReference type="RefSeq" id="WP_121837710.1">
    <property type="nucleotide sequence ID" value="NZ_ML014758.1"/>
</dbReference>
<accession>A0A3L8Q0N9</accession>
<proteinExistence type="predicted"/>
<dbReference type="Proteomes" id="UP000281474">
    <property type="component" value="Unassembled WGS sequence"/>
</dbReference>
<dbReference type="OrthoDB" id="8609885at2"/>
<protein>
    <submittedName>
        <fullName evidence="1">Uncharacterized protein</fullName>
    </submittedName>
</protein>
<keyword evidence="2" id="KW-1185">Reference proteome</keyword>
<sequence length="593" mass="65553">MTVQLTFTTPLADYTYPLQLRFGGSVPQPEPPIKDGSIGIEVGTLWTSTTAIEEQTTVQSGSDAIGQQVEFNWNSAKSIKQQVASAWHKGELLNNSIDSIWSLIALTHNQIKVVWIRGNIEYSQTKVDWVKGQVLEKTLQSDWVVNSEYLEHTDQVNWILGNKLNQIIVSRYNSFEYRTNDHDINWGPHASRWICSTKYRPPVDGKVKLEFKEPFATSPSPIQLRFTPSPNYCYFDDGGGLIDSNPVLPPIDFKLPIEPQIRRSYLMQPTLECVRVSDNKVIVLSGVSLSHARGQYAWSIRADFSSQLDAKNAENQLLKLTINGYEFFAFCEQCSVSRSFNQTRHSATGRSRVAELALPHQRPISYNNTVDRSFAGAVSDILQNSGWSADVSAINDFTIPAGALSLSQVSPIEAVNQMAGQLGCMLECDDEKRTIKVLPKFPTTPWNFNDATVDVSLHESVITNHSETEQINKLCNACWVRGEQFGVSAKVKRTGSAGDVPAADINQPLIVHNSAAQLAGTHAIAETGRKRNHSITVPIMNDLPPLKSGMLLGVALDGRTFKATINSVNIDVRIGDNAAITVSQTVNAIEPLE</sequence>
<evidence type="ECO:0000313" key="2">
    <source>
        <dbReference type="Proteomes" id="UP000281474"/>
    </source>
</evidence>
<dbReference type="EMBL" id="QZEI01000009">
    <property type="protein sequence ID" value="RLV61010.1"/>
    <property type="molecule type" value="Genomic_DNA"/>
</dbReference>